<dbReference type="InterPro" id="IPR049789">
    <property type="entry name" value="ArsI/CadI-like"/>
</dbReference>
<dbReference type="InterPro" id="IPR029068">
    <property type="entry name" value="Glyas_Bleomycin-R_OHBP_Dase"/>
</dbReference>
<dbReference type="PANTHER" id="PTHR41294">
    <property type="entry name" value="CADMIUM-INDUCED PROTEIN CADI"/>
    <property type="match status" value="1"/>
</dbReference>
<dbReference type="InterPro" id="IPR052393">
    <property type="entry name" value="Cadmium-induced_rsp"/>
</dbReference>
<proteinExistence type="predicted"/>
<dbReference type="EMBL" id="JBHRSV010000001">
    <property type="protein sequence ID" value="MFC2924896.1"/>
    <property type="molecule type" value="Genomic_DNA"/>
</dbReference>
<feature type="domain" description="VOC" evidence="1">
    <location>
        <begin position="2"/>
        <end position="117"/>
    </location>
</feature>
<dbReference type="InterPro" id="IPR037523">
    <property type="entry name" value="VOC_core"/>
</dbReference>
<dbReference type="SUPFAM" id="SSF54593">
    <property type="entry name" value="Glyoxalase/Bleomycin resistance protein/Dihydroxybiphenyl dioxygenase"/>
    <property type="match status" value="1"/>
</dbReference>
<comment type="caution">
    <text evidence="2">The sequence shown here is derived from an EMBL/GenBank/DDBJ whole genome shotgun (WGS) entry which is preliminary data.</text>
</comment>
<name>A0ABV6ZU12_9PROT</name>
<dbReference type="PROSITE" id="PS51819">
    <property type="entry name" value="VOC"/>
    <property type="match status" value="1"/>
</dbReference>
<dbReference type="InterPro" id="IPR004360">
    <property type="entry name" value="Glyas_Fos-R_dOase_dom"/>
</dbReference>
<dbReference type="NCBIfam" id="NF041414">
    <property type="entry name" value="ArsI_CadI_VOC"/>
    <property type="match status" value="1"/>
</dbReference>
<organism evidence="2 3">
    <name type="scientific">Hyphobacterium vulgare</name>
    <dbReference type="NCBI Taxonomy" id="1736751"/>
    <lineage>
        <taxon>Bacteria</taxon>
        <taxon>Pseudomonadati</taxon>
        <taxon>Pseudomonadota</taxon>
        <taxon>Alphaproteobacteria</taxon>
        <taxon>Maricaulales</taxon>
        <taxon>Maricaulaceae</taxon>
        <taxon>Hyphobacterium</taxon>
    </lineage>
</organism>
<accession>A0ABV6ZU12</accession>
<evidence type="ECO:0000313" key="2">
    <source>
        <dbReference type="EMBL" id="MFC2924896.1"/>
    </source>
</evidence>
<dbReference type="Pfam" id="PF00903">
    <property type="entry name" value="Glyoxalase"/>
    <property type="match status" value="1"/>
</dbReference>
<evidence type="ECO:0000259" key="1">
    <source>
        <dbReference type="PROSITE" id="PS51819"/>
    </source>
</evidence>
<keyword evidence="3" id="KW-1185">Reference proteome</keyword>
<dbReference type="PANTHER" id="PTHR41294:SF1">
    <property type="entry name" value="CADMIUM-INDUCED PROTEIN CADI"/>
    <property type="match status" value="1"/>
</dbReference>
<sequence length="162" mass="17563">MKRMHMHLSVADLDRSVAFYSGLFGTAPTVLKADYAKWMLDDPRVNFAISVHEGTAKGIEHVGLQVESEDELSEVYGRIRQAGQPFLEEGKTTCCYAKSEKGWVADPDGVLWEAFLTTGESTVYGDRIQVAHAAAAIRDDQAPQGVCCPAKTETAPPAPCCG</sequence>
<protein>
    <submittedName>
        <fullName evidence="2">ArsI/CadI family heavy metal resistance metalloenzyme</fullName>
    </submittedName>
</protein>
<reference evidence="3" key="1">
    <citation type="journal article" date="2019" name="Int. J. Syst. Evol. Microbiol.">
        <title>The Global Catalogue of Microorganisms (GCM) 10K type strain sequencing project: providing services to taxonomists for standard genome sequencing and annotation.</title>
        <authorList>
            <consortium name="The Broad Institute Genomics Platform"/>
            <consortium name="The Broad Institute Genome Sequencing Center for Infectious Disease"/>
            <person name="Wu L."/>
            <person name="Ma J."/>
        </authorList>
    </citation>
    <scope>NUCLEOTIDE SEQUENCE [LARGE SCALE GENOMIC DNA]</scope>
    <source>
        <strain evidence="3">KCTC 52487</strain>
    </source>
</reference>
<dbReference type="RefSeq" id="WP_343163401.1">
    <property type="nucleotide sequence ID" value="NZ_JBHRSV010000001.1"/>
</dbReference>
<dbReference type="Gene3D" id="3.10.180.10">
    <property type="entry name" value="2,3-Dihydroxybiphenyl 1,2-Dioxygenase, domain 1"/>
    <property type="match status" value="1"/>
</dbReference>
<gene>
    <name evidence="2" type="ORF">ACFOOR_02120</name>
</gene>
<evidence type="ECO:0000313" key="3">
    <source>
        <dbReference type="Proteomes" id="UP001595379"/>
    </source>
</evidence>
<dbReference type="Proteomes" id="UP001595379">
    <property type="component" value="Unassembled WGS sequence"/>
</dbReference>